<proteinExistence type="predicted"/>
<dbReference type="AlphaFoldDB" id="A0A9K3E5U4"/>
<comment type="caution">
    <text evidence="2">The sequence shown here is derived from an EMBL/GenBank/DDBJ whole genome shotgun (WGS) entry which is preliminary data.</text>
</comment>
<gene>
    <name evidence="2" type="ORF">HanXRQr2_Chr14g0622841</name>
</gene>
<evidence type="ECO:0000313" key="2">
    <source>
        <dbReference type="EMBL" id="KAF5767313.1"/>
    </source>
</evidence>
<protein>
    <submittedName>
        <fullName evidence="2">Uncharacterized protein</fullName>
    </submittedName>
</protein>
<dbReference type="Gramene" id="mRNA:HanXRQr2_Chr14g0622841">
    <property type="protein sequence ID" value="CDS:HanXRQr2_Chr14g0622841.1"/>
    <property type="gene ID" value="HanXRQr2_Chr14g0622841"/>
</dbReference>
<keyword evidence="3" id="KW-1185">Reference proteome</keyword>
<organism evidence="2 3">
    <name type="scientific">Helianthus annuus</name>
    <name type="common">Common sunflower</name>
    <dbReference type="NCBI Taxonomy" id="4232"/>
    <lineage>
        <taxon>Eukaryota</taxon>
        <taxon>Viridiplantae</taxon>
        <taxon>Streptophyta</taxon>
        <taxon>Embryophyta</taxon>
        <taxon>Tracheophyta</taxon>
        <taxon>Spermatophyta</taxon>
        <taxon>Magnoliopsida</taxon>
        <taxon>eudicotyledons</taxon>
        <taxon>Gunneridae</taxon>
        <taxon>Pentapetalae</taxon>
        <taxon>asterids</taxon>
        <taxon>campanulids</taxon>
        <taxon>Asterales</taxon>
        <taxon>Asteraceae</taxon>
        <taxon>Asteroideae</taxon>
        <taxon>Heliantheae alliance</taxon>
        <taxon>Heliantheae</taxon>
        <taxon>Helianthus</taxon>
    </lineage>
</organism>
<dbReference type="EMBL" id="MNCJ02000329">
    <property type="protein sequence ID" value="KAF5767313.1"/>
    <property type="molecule type" value="Genomic_DNA"/>
</dbReference>
<reference evidence="2" key="2">
    <citation type="submission" date="2020-06" db="EMBL/GenBank/DDBJ databases">
        <title>Helianthus annuus Genome sequencing and assembly Release 2.</title>
        <authorList>
            <person name="Gouzy J."/>
            <person name="Langlade N."/>
            <person name="Munos S."/>
        </authorList>
    </citation>
    <scope>NUCLEOTIDE SEQUENCE</scope>
    <source>
        <tissue evidence="2">Leaves</tissue>
    </source>
</reference>
<feature type="transmembrane region" description="Helical" evidence="1">
    <location>
        <begin position="20"/>
        <end position="41"/>
    </location>
</feature>
<sequence>MSLNHVVTSLRVNKSIVKDMHFRQALGLLYTKNSLVTFLYYFYKLGKFDSKNFSLKMVSWFLMVITLLFKENSVQRTCLEYVFCSKRRAPS</sequence>
<keyword evidence="1" id="KW-0472">Membrane</keyword>
<dbReference type="Proteomes" id="UP000215914">
    <property type="component" value="Unassembled WGS sequence"/>
</dbReference>
<reference evidence="2" key="1">
    <citation type="journal article" date="2017" name="Nature">
        <title>The sunflower genome provides insights into oil metabolism, flowering and Asterid evolution.</title>
        <authorList>
            <person name="Badouin H."/>
            <person name="Gouzy J."/>
            <person name="Grassa C.J."/>
            <person name="Murat F."/>
            <person name="Staton S.E."/>
            <person name="Cottret L."/>
            <person name="Lelandais-Briere C."/>
            <person name="Owens G.L."/>
            <person name="Carrere S."/>
            <person name="Mayjonade B."/>
            <person name="Legrand L."/>
            <person name="Gill N."/>
            <person name="Kane N.C."/>
            <person name="Bowers J.E."/>
            <person name="Hubner S."/>
            <person name="Bellec A."/>
            <person name="Berard A."/>
            <person name="Berges H."/>
            <person name="Blanchet N."/>
            <person name="Boniface M.C."/>
            <person name="Brunel D."/>
            <person name="Catrice O."/>
            <person name="Chaidir N."/>
            <person name="Claudel C."/>
            <person name="Donnadieu C."/>
            <person name="Faraut T."/>
            <person name="Fievet G."/>
            <person name="Helmstetter N."/>
            <person name="King M."/>
            <person name="Knapp S.J."/>
            <person name="Lai Z."/>
            <person name="Le Paslier M.C."/>
            <person name="Lippi Y."/>
            <person name="Lorenzon L."/>
            <person name="Mandel J.R."/>
            <person name="Marage G."/>
            <person name="Marchand G."/>
            <person name="Marquand E."/>
            <person name="Bret-Mestries E."/>
            <person name="Morien E."/>
            <person name="Nambeesan S."/>
            <person name="Nguyen T."/>
            <person name="Pegot-Espagnet P."/>
            <person name="Pouilly N."/>
            <person name="Raftis F."/>
            <person name="Sallet E."/>
            <person name="Schiex T."/>
            <person name="Thomas J."/>
            <person name="Vandecasteele C."/>
            <person name="Vares D."/>
            <person name="Vear F."/>
            <person name="Vautrin S."/>
            <person name="Crespi M."/>
            <person name="Mangin B."/>
            <person name="Burke J.M."/>
            <person name="Salse J."/>
            <person name="Munos S."/>
            <person name="Vincourt P."/>
            <person name="Rieseberg L.H."/>
            <person name="Langlade N.B."/>
        </authorList>
    </citation>
    <scope>NUCLEOTIDE SEQUENCE</scope>
    <source>
        <tissue evidence="2">Leaves</tissue>
    </source>
</reference>
<evidence type="ECO:0000256" key="1">
    <source>
        <dbReference type="SAM" id="Phobius"/>
    </source>
</evidence>
<accession>A0A9K3E5U4</accession>
<evidence type="ECO:0000313" key="3">
    <source>
        <dbReference type="Proteomes" id="UP000215914"/>
    </source>
</evidence>
<keyword evidence="1" id="KW-1133">Transmembrane helix</keyword>
<keyword evidence="1" id="KW-0812">Transmembrane</keyword>
<name>A0A9K3E5U4_HELAN</name>